<dbReference type="InterPro" id="IPR036890">
    <property type="entry name" value="HATPase_C_sf"/>
</dbReference>
<dbReference type="RefSeq" id="WP_235311407.1">
    <property type="nucleotide sequence ID" value="NZ_JAKGAS010000003.1"/>
</dbReference>
<keyword evidence="4" id="KW-0808">Transferase</keyword>
<keyword evidence="3" id="KW-0597">Phosphoprotein</keyword>
<evidence type="ECO:0000256" key="3">
    <source>
        <dbReference type="ARBA" id="ARBA00022553"/>
    </source>
</evidence>
<dbReference type="Pfam" id="PF00512">
    <property type="entry name" value="HisKA"/>
    <property type="match status" value="1"/>
</dbReference>
<comment type="caution">
    <text evidence="8">The sequence shown here is derived from an EMBL/GenBank/DDBJ whole genome shotgun (WGS) entry which is preliminary data.</text>
</comment>
<feature type="transmembrane region" description="Helical" evidence="6">
    <location>
        <begin position="12"/>
        <end position="33"/>
    </location>
</feature>
<dbReference type="PROSITE" id="PS50109">
    <property type="entry name" value="HIS_KIN"/>
    <property type="match status" value="1"/>
</dbReference>
<evidence type="ECO:0000259" key="7">
    <source>
        <dbReference type="PROSITE" id="PS50109"/>
    </source>
</evidence>
<dbReference type="Gene3D" id="3.30.565.10">
    <property type="entry name" value="Histidine kinase-like ATPase, C-terminal domain"/>
    <property type="match status" value="1"/>
</dbReference>
<accession>A0ABS9D527</accession>
<dbReference type="Gene3D" id="1.10.287.130">
    <property type="match status" value="1"/>
</dbReference>
<dbReference type="SUPFAM" id="SSF55874">
    <property type="entry name" value="ATPase domain of HSP90 chaperone/DNA topoisomerase II/histidine kinase"/>
    <property type="match status" value="1"/>
</dbReference>
<dbReference type="PANTHER" id="PTHR45436">
    <property type="entry name" value="SENSOR HISTIDINE KINASE YKOH"/>
    <property type="match status" value="1"/>
</dbReference>
<protein>
    <recommendedName>
        <fullName evidence="2">histidine kinase</fullName>
        <ecNumber evidence="2">2.7.13.3</ecNumber>
    </recommendedName>
</protein>
<dbReference type="SUPFAM" id="SSF47384">
    <property type="entry name" value="Homodimeric domain of signal transducing histidine kinase"/>
    <property type="match status" value="1"/>
</dbReference>
<keyword evidence="5 8" id="KW-0418">Kinase</keyword>
<dbReference type="EMBL" id="JAKGAS010000003">
    <property type="protein sequence ID" value="MCF2947875.1"/>
    <property type="molecule type" value="Genomic_DNA"/>
</dbReference>
<evidence type="ECO:0000313" key="9">
    <source>
        <dbReference type="Proteomes" id="UP001521137"/>
    </source>
</evidence>
<dbReference type="Proteomes" id="UP001521137">
    <property type="component" value="Unassembled WGS sequence"/>
</dbReference>
<gene>
    <name evidence="8" type="ORF">L0668_07140</name>
</gene>
<dbReference type="InterPro" id="IPR036097">
    <property type="entry name" value="HisK_dim/P_sf"/>
</dbReference>
<comment type="catalytic activity">
    <reaction evidence="1">
        <text>ATP + protein L-histidine = ADP + protein N-phospho-L-histidine.</text>
        <dbReference type="EC" id="2.7.13.3"/>
    </reaction>
</comment>
<name>A0ABS9D527_9ALTE</name>
<sequence length="419" mass="48009">MTRASTSSMRRIFTRLLLAFFTLQLIVGLIFVVKSFLAGQEVLHSALLTQLANDFIWAYQKNPNYTHANTPSFSVYLASQPLPKNVSASVEKLPLGLHIIDQGQISELEQELQVLIVAVNEQRIIFVSQVSEPDDVLLLLDKTLGFLLSYLFIIALLGLVSIWLLRRHLLHPLQRLINNVDSWDFDGQPSHFSEQFERSDLRVLACSLDELSDRLAKYVKRERKVTRNISHELRTPITVIRSTLDMMVLRNNQLTNEQDAIDFSHHIAKLKRACSELESIIHAILWLGREKWPTEEAIQADLEIQRVIEDLAGHPSLQGNEIACDIQPHIKLYCPDILFRILLSNLIRNALEHGQEKSLVLQLTTKQLSISNTQNKNIQALKSKHFGLGLDIVKQICKRVGWRFEFCVQDEDVQVTIRF</sequence>
<evidence type="ECO:0000256" key="5">
    <source>
        <dbReference type="ARBA" id="ARBA00022777"/>
    </source>
</evidence>
<dbReference type="InterPro" id="IPR050428">
    <property type="entry name" value="TCS_sensor_his_kinase"/>
</dbReference>
<evidence type="ECO:0000256" key="6">
    <source>
        <dbReference type="SAM" id="Phobius"/>
    </source>
</evidence>
<feature type="transmembrane region" description="Helical" evidence="6">
    <location>
        <begin position="144"/>
        <end position="165"/>
    </location>
</feature>
<dbReference type="InterPro" id="IPR005467">
    <property type="entry name" value="His_kinase_dom"/>
</dbReference>
<feature type="domain" description="Histidine kinase" evidence="7">
    <location>
        <begin position="228"/>
        <end position="419"/>
    </location>
</feature>
<dbReference type="GO" id="GO:0016301">
    <property type="term" value="F:kinase activity"/>
    <property type="evidence" value="ECO:0007669"/>
    <property type="project" value="UniProtKB-KW"/>
</dbReference>
<evidence type="ECO:0000256" key="4">
    <source>
        <dbReference type="ARBA" id="ARBA00022679"/>
    </source>
</evidence>
<dbReference type="SMART" id="SM00388">
    <property type="entry name" value="HisKA"/>
    <property type="match status" value="1"/>
</dbReference>
<dbReference type="EC" id="2.7.13.3" evidence="2"/>
<dbReference type="PANTHER" id="PTHR45436:SF16">
    <property type="entry name" value="HISTIDINE KINASE"/>
    <property type="match status" value="1"/>
</dbReference>
<keyword evidence="6" id="KW-0812">Transmembrane</keyword>
<dbReference type="InterPro" id="IPR003661">
    <property type="entry name" value="HisK_dim/P_dom"/>
</dbReference>
<keyword evidence="6" id="KW-0472">Membrane</keyword>
<proteinExistence type="predicted"/>
<organism evidence="8 9">
    <name type="scientific">Paraglaciecola algarum</name>
    <dbReference type="NCBI Taxonomy" id="3050085"/>
    <lineage>
        <taxon>Bacteria</taxon>
        <taxon>Pseudomonadati</taxon>
        <taxon>Pseudomonadota</taxon>
        <taxon>Gammaproteobacteria</taxon>
        <taxon>Alteromonadales</taxon>
        <taxon>Alteromonadaceae</taxon>
        <taxon>Paraglaciecola</taxon>
    </lineage>
</organism>
<reference evidence="8 9" key="1">
    <citation type="submission" date="2022-01" db="EMBL/GenBank/DDBJ databases">
        <title>Paraglaciecola sp. G1-23.</title>
        <authorList>
            <person name="Jin M.S."/>
            <person name="Han D.M."/>
            <person name="Kim H.M."/>
            <person name="Jeon C.O."/>
        </authorList>
    </citation>
    <scope>NUCLEOTIDE SEQUENCE [LARGE SCALE GENOMIC DNA]</scope>
    <source>
        <strain evidence="8 9">G1-23</strain>
    </source>
</reference>
<dbReference type="CDD" id="cd00082">
    <property type="entry name" value="HisKA"/>
    <property type="match status" value="1"/>
</dbReference>
<evidence type="ECO:0000256" key="2">
    <source>
        <dbReference type="ARBA" id="ARBA00012438"/>
    </source>
</evidence>
<evidence type="ECO:0000256" key="1">
    <source>
        <dbReference type="ARBA" id="ARBA00000085"/>
    </source>
</evidence>
<evidence type="ECO:0000313" key="8">
    <source>
        <dbReference type="EMBL" id="MCF2947875.1"/>
    </source>
</evidence>
<keyword evidence="9" id="KW-1185">Reference proteome</keyword>
<keyword evidence="6" id="KW-1133">Transmembrane helix</keyword>